<dbReference type="EMBL" id="LJGW01000377">
    <property type="protein sequence ID" value="OEV09345.1"/>
    <property type="molecule type" value="Genomic_DNA"/>
</dbReference>
<dbReference type="SUPFAM" id="SSF51182">
    <property type="entry name" value="RmlC-like cupins"/>
    <property type="match status" value="1"/>
</dbReference>
<accession>A0A1E7KZK5</accession>
<evidence type="ECO:0000313" key="4">
    <source>
        <dbReference type="Proteomes" id="UP000176005"/>
    </source>
</evidence>
<comment type="caution">
    <text evidence="3">The sequence shown here is derived from an EMBL/GenBank/DDBJ whole genome shotgun (WGS) entry which is preliminary data.</text>
</comment>
<feature type="domain" description="ChrR-like cupin" evidence="2">
    <location>
        <begin position="18"/>
        <end position="78"/>
    </location>
</feature>
<sequence>MVWGRTEEGEQVPKEARVVFQPGAVWPEADVHADSCELVIVIDGTLEDENGTYPRGTRISAQRGTSHHPRSSGGCTLRVLYPDVVEVQRPAPPVAEGGA</sequence>
<feature type="region of interest" description="Disordered" evidence="1">
    <location>
        <begin position="52"/>
        <end position="75"/>
    </location>
</feature>
<dbReference type="InterPro" id="IPR011051">
    <property type="entry name" value="RmlC_Cupin_sf"/>
</dbReference>
<keyword evidence="4" id="KW-1185">Reference proteome</keyword>
<evidence type="ECO:0000256" key="1">
    <source>
        <dbReference type="SAM" id="MobiDB-lite"/>
    </source>
</evidence>
<name>A0A1E7KZK5_9ACTN</name>
<gene>
    <name evidence="3" type="ORF">AN218_22925</name>
</gene>
<proteinExistence type="predicted"/>
<dbReference type="AlphaFoldDB" id="A0A1E7KZK5"/>
<organism evidence="3 4">
    <name type="scientific">Streptomyces nanshensis</name>
    <dbReference type="NCBI Taxonomy" id="518642"/>
    <lineage>
        <taxon>Bacteria</taxon>
        <taxon>Bacillati</taxon>
        <taxon>Actinomycetota</taxon>
        <taxon>Actinomycetes</taxon>
        <taxon>Kitasatosporales</taxon>
        <taxon>Streptomycetaceae</taxon>
        <taxon>Streptomyces</taxon>
    </lineage>
</organism>
<dbReference type="InterPro" id="IPR014710">
    <property type="entry name" value="RmlC-like_jellyroll"/>
</dbReference>
<reference evidence="3 4" key="1">
    <citation type="journal article" date="2016" name="Front. Microbiol.">
        <title>Comparative Genomics Analysis of Streptomyces Species Reveals Their Adaptation to the Marine Environment and Their Diversity at the Genomic Level.</title>
        <authorList>
            <person name="Tian X."/>
            <person name="Zhang Z."/>
            <person name="Yang T."/>
            <person name="Chen M."/>
            <person name="Li J."/>
            <person name="Chen F."/>
            <person name="Yang J."/>
            <person name="Li W."/>
            <person name="Zhang B."/>
            <person name="Zhang Z."/>
            <person name="Wu J."/>
            <person name="Zhang C."/>
            <person name="Long L."/>
            <person name="Xiao J."/>
        </authorList>
    </citation>
    <scope>NUCLEOTIDE SEQUENCE [LARGE SCALE GENOMIC DNA]</scope>
    <source>
        <strain evidence="3 4">SCSIO 10429</strain>
    </source>
</reference>
<evidence type="ECO:0000259" key="2">
    <source>
        <dbReference type="Pfam" id="PF12973"/>
    </source>
</evidence>
<dbReference type="InterPro" id="IPR025979">
    <property type="entry name" value="ChrR-like_cupin_dom"/>
</dbReference>
<dbReference type="Proteomes" id="UP000176005">
    <property type="component" value="Unassembled WGS sequence"/>
</dbReference>
<dbReference type="Pfam" id="PF12973">
    <property type="entry name" value="Cupin_7"/>
    <property type="match status" value="1"/>
</dbReference>
<dbReference type="Gene3D" id="2.60.120.10">
    <property type="entry name" value="Jelly Rolls"/>
    <property type="match status" value="1"/>
</dbReference>
<evidence type="ECO:0000313" key="3">
    <source>
        <dbReference type="EMBL" id="OEV09345.1"/>
    </source>
</evidence>
<protein>
    <recommendedName>
        <fullName evidence="2">ChrR-like cupin domain-containing protein</fullName>
    </recommendedName>
</protein>